<name>E6MMX3_9BACT</name>
<dbReference type="AlphaFoldDB" id="E6MMX3"/>
<evidence type="ECO:0000313" key="1">
    <source>
        <dbReference type="EMBL" id="EFV05018.1"/>
    </source>
</evidence>
<gene>
    <name evidence="1" type="ORF">HMPREF9420_0841</name>
</gene>
<dbReference type="HOGENOM" id="CLU_3274692_0_0_10"/>
<sequence length="41" mass="4694">MWVKLLVGTLVGMSSYILVSVVTKSQDLNYLLALVREKIRR</sequence>
<reference evidence="1 2" key="1">
    <citation type="submission" date="2010-12" db="EMBL/GenBank/DDBJ databases">
        <authorList>
            <person name="Muzny D."/>
            <person name="Qin X."/>
            <person name="Deng J."/>
            <person name="Jiang H."/>
            <person name="Liu Y."/>
            <person name="Qu J."/>
            <person name="Song X.-Z."/>
            <person name="Zhang L."/>
            <person name="Thornton R."/>
            <person name="Coyle M."/>
            <person name="Francisco L."/>
            <person name="Jackson L."/>
            <person name="Javaid M."/>
            <person name="Korchina V."/>
            <person name="Kovar C."/>
            <person name="Mata R."/>
            <person name="Mathew T."/>
            <person name="Ngo R."/>
            <person name="Nguyen L."/>
            <person name="Nguyen N."/>
            <person name="Okwuonu G."/>
            <person name="Ongeri F."/>
            <person name="Pham C."/>
            <person name="Simmons D."/>
            <person name="Wilczek-Boney K."/>
            <person name="Hale W."/>
            <person name="Jakkamsetti A."/>
            <person name="Pham P."/>
            <person name="Ruth R."/>
            <person name="San Lucas F."/>
            <person name="Warren J."/>
            <person name="Zhang J."/>
            <person name="Zhao Z."/>
            <person name="Zhou C."/>
            <person name="Zhu D."/>
            <person name="Lee S."/>
            <person name="Bess C."/>
            <person name="Blankenburg K."/>
            <person name="Forbes L."/>
            <person name="Fu Q."/>
            <person name="Gubbala S."/>
            <person name="Hirani K."/>
            <person name="Jayaseelan J.C."/>
            <person name="Lara F."/>
            <person name="Munidasa M."/>
            <person name="Palculict T."/>
            <person name="Patil S."/>
            <person name="Pu L.-L."/>
            <person name="Saada N."/>
            <person name="Tang L."/>
            <person name="Weissenberger G."/>
            <person name="Zhu Y."/>
            <person name="Hemphill L."/>
            <person name="Shang Y."/>
            <person name="Youmans B."/>
            <person name="Ayvaz T."/>
            <person name="Ross M."/>
            <person name="Santibanez J."/>
            <person name="Aqrawi P."/>
            <person name="Gross S."/>
            <person name="Joshi V."/>
            <person name="Fowler G."/>
            <person name="Nazareth L."/>
            <person name="Reid J."/>
            <person name="Worley K."/>
            <person name="Petrosino J."/>
            <person name="Highlander S."/>
            <person name="Gibbs R."/>
        </authorList>
    </citation>
    <scope>NUCLEOTIDE SEQUENCE [LARGE SCALE GENOMIC DNA]</scope>
    <source>
        <strain evidence="1 2">DSM 15606</strain>
    </source>
</reference>
<accession>E6MMX3</accession>
<dbReference type="EMBL" id="AEQO01000094">
    <property type="protein sequence ID" value="EFV05018.1"/>
    <property type="molecule type" value="Genomic_DNA"/>
</dbReference>
<comment type="caution">
    <text evidence="1">The sequence shown here is derived from an EMBL/GenBank/DDBJ whole genome shotgun (WGS) entry which is preliminary data.</text>
</comment>
<keyword evidence="2" id="KW-1185">Reference proteome</keyword>
<dbReference type="Proteomes" id="UP000003874">
    <property type="component" value="Unassembled WGS sequence"/>
</dbReference>
<protein>
    <submittedName>
        <fullName evidence="1">Uncharacterized protein</fullName>
    </submittedName>
</protein>
<organism evidence="1 2">
    <name type="scientific">Segatella salivae DSM 15606</name>
    <dbReference type="NCBI Taxonomy" id="888832"/>
    <lineage>
        <taxon>Bacteria</taxon>
        <taxon>Pseudomonadati</taxon>
        <taxon>Bacteroidota</taxon>
        <taxon>Bacteroidia</taxon>
        <taxon>Bacteroidales</taxon>
        <taxon>Prevotellaceae</taxon>
        <taxon>Segatella</taxon>
    </lineage>
</organism>
<proteinExistence type="predicted"/>
<evidence type="ECO:0000313" key="2">
    <source>
        <dbReference type="Proteomes" id="UP000003874"/>
    </source>
</evidence>